<dbReference type="EMBL" id="JAVREJ010000002">
    <property type="protein sequence ID" value="MDT0348860.1"/>
    <property type="molecule type" value="Genomic_DNA"/>
</dbReference>
<dbReference type="InterPro" id="IPR000835">
    <property type="entry name" value="HTH_MarR-typ"/>
</dbReference>
<evidence type="ECO:0000259" key="1">
    <source>
        <dbReference type="PROSITE" id="PS50995"/>
    </source>
</evidence>
<protein>
    <submittedName>
        <fullName evidence="2">MarR family transcriptional regulator</fullName>
    </submittedName>
</protein>
<dbReference type="Pfam" id="PF12802">
    <property type="entry name" value="MarR_2"/>
    <property type="match status" value="1"/>
</dbReference>
<sequence length="145" mass="15230">MSEGRVATATDLVLDVFRINGLLLAAGDDLAGREGLTSARWQVLGAVALADCPPSVPQVARRMGLKRQSVQQSVNRLVADGMLVAGPNAAHRRSPVFALTERGATAYAQLSGDQEAWIGRLTDGLSVADLAVASRVLREIAGRLA</sequence>
<accession>A0ABU2N4L8</accession>
<feature type="domain" description="HTH marR-type" evidence="1">
    <location>
        <begin position="9"/>
        <end position="142"/>
    </location>
</feature>
<dbReference type="InterPro" id="IPR039422">
    <property type="entry name" value="MarR/SlyA-like"/>
</dbReference>
<gene>
    <name evidence="2" type="ORF">RM445_04905</name>
</gene>
<organism evidence="2 3">
    <name type="scientific">Pseudonocardia charpentierae</name>
    <dbReference type="NCBI Taxonomy" id="3075545"/>
    <lineage>
        <taxon>Bacteria</taxon>
        <taxon>Bacillati</taxon>
        <taxon>Actinomycetota</taxon>
        <taxon>Actinomycetes</taxon>
        <taxon>Pseudonocardiales</taxon>
        <taxon>Pseudonocardiaceae</taxon>
        <taxon>Pseudonocardia</taxon>
    </lineage>
</organism>
<dbReference type="InterPro" id="IPR036388">
    <property type="entry name" value="WH-like_DNA-bd_sf"/>
</dbReference>
<dbReference type="SUPFAM" id="SSF46785">
    <property type="entry name" value="Winged helix' DNA-binding domain"/>
    <property type="match status" value="1"/>
</dbReference>
<name>A0ABU2N4L8_9PSEU</name>
<evidence type="ECO:0000313" key="2">
    <source>
        <dbReference type="EMBL" id="MDT0348860.1"/>
    </source>
</evidence>
<evidence type="ECO:0000313" key="3">
    <source>
        <dbReference type="Proteomes" id="UP001183202"/>
    </source>
</evidence>
<dbReference type="SMART" id="SM00347">
    <property type="entry name" value="HTH_MARR"/>
    <property type="match status" value="1"/>
</dbReference>
<dbReference type="Proteomes" id="UP001183202">
    <property type="component" value="Unassembled WGS sequence"/>
</dbReference>
<proteinExistence type="predicted"/>
<dbReference type="PANTHER" id="PTHR33164">
    <property type="entry name" value="TRANSCRIPTIONAL REGULATOR, MARR FAMILY"/>
    <property type="match status" value="1"/>
</dbReference>
<reference evidence="3" key="1">
    <citation type="submission" date="2023-07" db="EMBL/GenBank/DDBJ databases">
        <title>30 novel species of actinomycetes from the DSMZ collection.</title>
        <authorList>
            <person name="Nouioui I."/>
        </authorList>
    </citation>
    <scope>NUCLEOTIDE SEQUENCE [LARGE SCALE GENOMIC DNA]</scope>
    <source>
        <strain evidence="3">DSM 45834</strain>
    </source>
</reference>
<dbReference type="PROSITE" id="PS50995">
    <property type="entry name" value="HTH_MARR_2"/>
    <property type="match status" value="1"/>
</dbReference>
<dbReference type="RefSeq" id="WP_311554793.1">
    <property type="nucleotide sequence ID" value="NZ_JAVREJ010000002.1"/>
</dbReference>
<dbReference type="PANTHER" id="PTHR33164:SF43">
    <property type="entry name" value="HTH-TYPE TRANSCRIPTIONAL REPRESSOR YETL"/>
    <property type="match status" value="1"/>
</dbReference>
<dbReference type="Gene3D" id="1.10.10.10">
    <property type="entry name" value="Winged helix-like DNA-binding domain superfamily/Winged helix DNA-binding domain"/>
    <property type="match status" value="1"/>
</dbReference>
<keyword evidence="3" id="KW-1185">Reference proteome</keyword>
<comment type="caution">
    <text evidence="2">The sequence shown here is derived from an EMBL/GenBank/DDBJ whole genome shotgun (WGS) entry which is preliminary data.</text>
</comment>
<dbReference type="InterPro" id="IPR036390">
    <property type="entry name" value="WH_DNA-bd_sf"/>
</dbReference>